<feature type="compositionally biased region" description="Acidic residues" evidence="1">
    <location>
        <begin position="148"/>
        <end position="175"/>
    </location>
</feature>
<keyword evidence="3" id="KW-1185">Reference proteome</keyword>
<evidence type="ECO:0000313" key="3">
    <source>
        <dbReference type="Proteomes" id="UP001187343"/>
    </source>
</evidence>
<reference evidence="2" key="1">
    <citation type="submission" date="2023-08" db="EMBL/GenBank/DDBJ databases">
        <title>Chromosome-level Genome Assembly of mud carp (Cirrhinus molitorella).</title>
        <authorList>
            <person name="Liu H."/>
        </authorList>
    </citation>
    <scope>NUCLEOTIDE SEQUENCE</scope>
    <source>
        <strain evidence="2">Prfri</strain>
        <tissue evidence="2">Muscle</tissue>
    </source>
</reference>
<organism evidence="2 3">
    <name type="scientific">Cirrhinus molitorella</name>
    <name type="common">mud carp</name>
    <dbReference type="NCBI Taxonomy" id="172907"/>
    <lineage>
        <taxon>Eukaryota</taxon>
        <taxon>Metazoa</taxon>
        <taxon>Chordata</taxon>
        <taxon>Craniata</taxon>
        <taxon>Vertebrata</taxon>
        <taxon>Euteleostomi</taxon>
        <taxon>Actinopterygii</taxon>
        <taxon>Neopterygii</taxon>
        <taxon>Teleostei</taxon>
        <taxon>Ostariophysi</taxon>
        <taxon>Cypriniformes</taxon>
        <taxon>Cyprinidae</taxon>
        <taxon>Labeoninae</taxon>
        <taxon>Labeonini</taxon>
        <taxon>Cirrhinus</taxon>
    </lineage>
</organism>
<gene>
    <name evidence="2" type="ORF">Q8A67_006382</name>
</gene>
<evidence type="ECO:0000256" key="1">
    <source>
        <dbReference type="SAM" id="MobiDB-lite"/>
    </source>
</evidence>
<feature type="compositionally biased region" description="Polar residues" evidence="1">
    <location>
        <begin position="29"/>
        <end position="56"/>
    </location>
</feature>
<feature type="compositionally biased region" description="Polar residues" evidence="1">
    <location>
        <begin position="1"/>
        <end position="15"/>
    </location>
</feature>
<protein>
    <submittedName>
        <fullName evidence="2">Uncharacterized protein</fullName>
    </submittedName>
</protein>
<dbReference type="Proteomes" id="UP001187343">
    <property type="component" value="Unassembled WGS sequence"/>
</dbReference>
<feature type="compositionally biased region" description="Basic and acidic residues" evidence="1">
    <location>
        <begin position="57"/>
        <end position="71"/>
    </location>
</feature>
<sequence length="212" mass="23526">MSDQDYVPNSVSEGSDMSIVSPEDECPEQLSNTQTTKVSCFNSTAEIQNGRQGQKSTIDKLDFSDSEHSEDSDTEEVQTQTETDKDCGKKDQDHSRREEHQQPGKKKARRQPVVNPPGTSDGRPRRFSVREVVEMVCLPDGALSDTESTADEEIDDPDFEETPEAYESDSSLDDDEPLAATARANPNHLDVEIHNIHADSDTDVPDDDEPLD</sequence>
<name>A0AA88Q4Z7_9TELE</name>
<feature type="region of interest" description="Disordered" evidence="1">
    <location>
        <begin position="1"/>
        <end position="175"/>
    </location>
</feature>
<feature type="compositionally biased region" description="Basic and acidic residues" evidence="1">
    <location>
        <begin position="122"/>
        <end position="133"/>
    </location>
</feature>
<dbReference type="EMBL" id="JAUYZG010000005">
    <property type="protein sequence ID" value="KAK2907397.1"/>
    <property type="molecule type" value="Genomic_DNA"/>
</dbReference>
<proteinExistence type="predicted"/>
<dbReference type="AlphaFoldDB" id="A0AA88Q4Z7"/>
<accession>A0AA88Q4Z7</accession>
<comment type="caution">
    <text evidence="2">The sequence shown here is derived from an EMBL/GenBank/DDBJ whole genome shotgun (WGS) entry which is preliminary data.</text>
</comment>
<feature type="compositionally biased region" description="Basic and acidic residues" evidence="1">
    <location>
        <begin position="82"/>
        <end position="102"/>
    </location>
</feature>
<evidence type="ECO:0000313" key="2">
    <source>
        <dbReference type="EMBL" id="KAK2907397.1"/>
    </source>
</evidence>